<name>A0A1V2EY70_9SPHN</name>
<sequence length="621" mass="66374">MDRVTPLQAAAAAAGLKRDWTDATGRPQHVDGAVLEALLACLDLTPPETPFLSITAGEPVHLPGAPTGTADLTLEDGTAIPLALGQDTITQIGYHHLQLGRRSYTIAVAPARCPQPPGRGWGLAIQIPSLRDDHPTAYGSYATLAKAAAAFGRSGATALAISPTHALFPADPTRFSPYAPSSRLFHNVALADPSLIGMPFPTEPAPDLIDWPDAQRFRLKHLRFAFESAGPEIEAAVSAYAAQHGPPLIDHARFDALQWHMNVRAGSHWPTELRDPASPAVQRFAAEHAQDVAFFTFLQWLADQGLANAQKSAREHMAIGLIADLAVGTDRGGSHGWSDPRDLLTGVTIGAPPDPLGPDGQNWGISALDPFALARSGFAPFINTIRTALRHAGGLRIDHAIGLDRLWIVPDHATAADGAYLDMPGETLKNIVAIEARRAGAIVIAEDLGTVPPGLREDLSRRGMLGMRVLPFERDKQGGFVSAAQWDSDAVAMTGTHDTPTVVGWWKGRDVEWRAAISGQPANLEERTKERNSLAQALDVSGTAPEEPPLDQVLEAVAGSPAPLAIFPLEDLLGIEEQPNLPGTVDEHPNWRRRMPDNTAALLARPAVAQRTHILTAKRPG</sequence>
<evidence type="ECO:0000256" key="4">
    <source>
        <dbReference type="ARBA" id="ARBA00020295"/>
    </source>
</evidence>
<dbReference type="EC" id="2.4.1.25" evidence="3 10"/>
<evidence type="ECO:0000256" key="1">
    <source>
        <dbReference type="ARBA" id="ARBA00000439"/>
    </source>
</evidence>
<dbReference type="Gene3D" id="3.20.20.80">
    <property type="entry name" value="Glycosidases"/>
    <property type="match status" value="1"/>
</dbReference>
<dbReference type="AlphaFoldDB" id="A0A1V2EY70"/>
<keyword evidence="6 10" id="KW-0808">Transferase</keyword>
<keyword evidence="5 10" id="KW-0328">Glycosyltransferase</keyword>
<dbReference type="SUPFAM" id="SSF51445">
    <property type="entry name" value="(Trans)glycosidases"/>
    <property type="match status" value="1"/>
</dbReference>
<evidence type="ECO:0000256" key="2">
    <source>
        <dbReference type="ARBA" id="ARBA00005684"/>
    </source>
</evidence>
<dbReference type="EMBL" id="MPSB01000001">
    <property type="protein sequence ID" value="ONF97463.1"/>
    <property type="molecule type" value="Genomic_DNA"/>
</dbReference>
<evidence type="ECO:0000256" key="3">
    <source>
        <dbReference type="ARBA" id="ARBA00012560"/>
    </source>
</evidence>
<gene>
    <name evidence="11" type="primary">malQ</name>
    <name evidence="11" type="ORF">SPHI_00930</name>
</gene>
<evidence type="ECO:0000256" key="9">
    <source>
        <dbReference type="ARBA" id="ARBA00031501"/>
    </source>
</evidence>
<dbReference type="Proteomes" id="UP000188729">
    <property type="component" value="Unassembled WGS sequence"/>
</dbReference>
<comment type="similarity">
    <text evidence="2 10">Belongs to the disproportionating enzyme family.</text>
</comment>
<dbReference type="PANTHER" id="PTHR32438">
    <property type="entry name" value="4-ALPHA-GLUCANOTRANSFERASE DPE1, CHLOROPLASTIC/AMYLOPLASTIC"/>
    <property type="match status" value="1"/>
</dbReference>
<evidence type="ECO:0000256" key="10">
    <source>
        <dbReference type="RuleBase" id="RU361207"/>
    </source>
</evidence>
<evidence type="ECO:0000256" key="6">
    <source>
        <dbReference type="ARBA" id="ARBA00022679"/>
    </source>
</evidence>
<dbReference type="OrthoDB" id="9761577at2"/>
<evidence type="ECO:0000256" key="7">
    <source>
        <dbReference type="ARBA" id="ARBA00023277"/>
    </source>
</evidence>
<evidence type="ECO:0000313" key="12">
    <source>
        <dbReference type="Proteomes" id="UP000188729"/>
    </source>
</evidence>
<dbReference type="STRING" id="1915074.SPHI_00930"/>
<evidence type="ECO:0000256" key="8">
    <source>
        <dbReference type="ARBA" id="ARBA00031423"/>
    </source>
</evidence>
<dbReference type="Pfam" id="PF02446">
    <property type="entry name" value="Glyco_hydro_77"/>
    <property type="match status" value="1"/>
</dbReference>
<protein>
    <recommendedName>
        <fullName evidence="4 10">4-alpha-glucanotransferase</fullName>
        <ecNumber evidence="3 10">2.4.1.25</ecNumber>
    </recommendedName>
    <alternativeName>
        <fullName evidence="8 10">Amylomaltase</fullName>
    </alternativeName>
    <alternativeName>
        <fullName evidence="9 10">Disproportionating enzyme</fullName>
    </alternativeName>
</protein>
<evidence type="ECO:0000313" key="11">
    <source>
        <dbReference type="EMBL" id="ONF97463.1"/>
    </source>
</evidence>
<dbReference type="NCBIfam" id="TIGR00217">
    <property type="entry name" value="malQ"/>
    <property type="match status" value="1"/>
</dbReference>
<dbReference type="InterPro" id="IPR017853">
    <property type="entry name" value="GH"/>
</dbReference>
<dbReference type="PANTHER" id="PTHR32438:SF5">
    <property type="entry name" value="4-ALPHA-GLUCANOTRANSFERASE DPE1, CHLOROPLASTIC_AMYLOPLASTIC"/>
    <property type="match status" value="1"/>
</dbReference>
<proteinExistence type="inferred from homology"/>
<comment type="catalytic activity">
    <reaction evidence="1 10">
        <text>Transfers a segment of a (1-&gt;4)-alpha-D-glucan to a new position in an acceptor, which may be glucose or a (1-&gt;4)-alpha-D-glucan.</text>
        <dbReference type="EC" id="2.4.1.25"/>
    </reaction>
</comment>
<dbReference type="GO" id="GO:0005975">
    <property type="term" value="P:carbohydrate metabolic process"/>
    <property type="evidence" value="ECO:0007669"/>
    <property type="project" value="InterPro"/>
</dbReference>
<evidence type="ECO:0000256" key="5">
    <source>
        <dbReference type="ARBA" id="ARBA00022676"/>
    </source>
</evidence>
<keyword evidence="12" id="KW-1185">Reference proteome</keyword>
<keyword evidence="7 10" id="KW-0119">Carbohydrate metabolism</keyword>
<dbReference type="InterPro" id="IPR003385">
    <property type="entry name" value="Glyco_hydro_77"/>
</dbReference>
<dbReference type="GO" id="GO:0004134">
    <property type="term" value="F:4-alpha-glucanotransferase activity"/>
    <property type="evidence" value="ECO:0007669"/>
    <property type="project" value="UniProtKB-EC"/>
</dbReference>
<accession>A0A1V2EY70</accession>
<organism evidence="11 12">
    <name type="scientific">Sphingomonas jeddahensis</name>
    <dbReference type="NCBI Taxonomy" id="1915074"/>
    <lineage>
        <taxon>Bacteria</taxon>
        <taxon>Pseudomonadati</taxon>
        <taxon>Pseudomonadota</taxon>
        <taxon>Alphaproteobacteria</taxon>
        <taxon>Sphingomonadales</taxon>
        <taxon>Sphingomonadaceae</taxon>
        <taxon>Sphingomonas</taxon>
    </lineage>
</organism>
<reference evidence="11 12" key="1">
    <citation type="submission" date="2016-11" db="EMBL/GenBank/DDBJ databases">
        <title>Genome sequence of Sphingomonas jeddahensis G39.</title>
        <authorList>
            <person name="Poehlein A."/>
            <person name="Wuebbeler J.H."/>
            <person name="Steinbuechel A."/>
            <person name="Daniel R."/>
        </authorList>
    </citation>
    <scope>NUCLEOTIDE SEQUENCE [LARGE SCALE GENOMIC DNA]</scope>
    <source>
        <strain evidence="11 12">G39</strain>
    </source>
</reference>
<comment type="caution">
    <text evidence="11">The sequence shown here is derived from an EMBL/GenBank/DDBJ whole genome shotgun (WGS) entry which is preliminary data.</text>
</comment>